<evidence type="ECO:0000313" key="3">
    <source>
        <dbReference type="Proteomes" id="UP000297716"/>
    </source>
</evidence>
<reference evidence="2 3" key="1">
    <citation type="submission" date="2019-03" db="EMBL/GenBank/DDBJ databases">
        <title>Draft genome sequence of Xylaria hypoxylon DSM 108379, a ubiquitous saprotrophic-parasitic fungi on hardwood.</title>
        <authorList>
            <person name="Buettner E."/>
            <person name="Leonhardt S."/>
            <person name="Gebauer A.M."/>
            <person name="Liers C."/>
            <person name="Hofrichter M."/>
            <person name="Kellner H."/>
        </authorList>
    </citation>
    <scope>NUCLEOTIDE SEQUENCE [LARGE SCALE GENOMIC DNA]</scope>
    <source>
        <strain evidence="2 3">DSM 108379</strain>
    </source>
</reference>
<dbReference type="STRING" id="37992.A0A4Z0YHZ5"/>
<evidence type="ECO:0000313" key="2">
    <source>
        <dbReference type="EMBL" id="TGJ78895.1"/>
    </source>
</evidence>
<feature type="region of interest" description="Disordered" evidence="1">
    <location>
        <begin position="1"/>
        <end position="21"/>
    </location>
</feature>
<protein>
    <submittedName>
        <fullName evidence="2">Uncharacterized protein</fullName>
    </submittedName>
</protein>
<name>A0A4Z0YHZ5_9PEZI</name>
<feature type="compositionally biased region" description="Basic residues" evidence="1">
    <location>
        <begin position="121"/>
        <end position="136"/>
    </location>
</feature>
<feature type="compositionally biased region" description="Polar residues" evidence="1">
    <location>
        <begin position="77"/>
        <end position="88"/>
    </location>
</feature>
<dbReference type="EMBL" id="SKBN01000336">
    <property type="protein sequence ID" value="TGJ78895.1"/>
    <property type="molecule type" value="Genomic_DNA"/>
</dbReference>
<feature type="compositionally biased region" description="Basic residues" evidence="1">
    <location>
        <begin position="90"/>
        <end position="104"/>
    </location>
</feature>
<dbReference type="AlphaFoldDB" id="A0A4Z0YHZ5"/>
<dbReference type="OrthoDB" id="5403747at2759"/>
<comment type="caution">
    <text evidence="2">The sequence shown here is derived from an EMBL/GenBank/DDBJ whole genome shotgun (WGS) entry which is preliminary data.</text>
</comment>
<dbReference type="Proteomes" id="UP000297716">
    <property type="component" value="Unassembled WGS sequence"/>
</dbReference>
<keyword evidence="3" id="KW-1185">Reference proteome</keyword>
<proteinExistence type="predicted"/>
<feature type="compositionally biased region" description="Low complexity" evidence="1">
    <location>
        <begin position="1"/>
        <end position="13"/>
    </location>
</feature>
<feature type="region of interest" description="Disordered" evidence="1">
    <location>
        <begin position="76"/>
        <end position="163"/>
    </location>
</feature>
<feature type="compositionally biased region" description="Acidic residues" evidence="1">
    <location>
        <begin position="142"/>
        <end position="163"/>
    </location>
</feature>
<organism evidence="2 3">
    <name type="scientific">Xylaria hypoxylon</name>
    <dbReference type="NCBI Taxonomy" id="37992"/>
    <lineage>
        <taxon>Eukaryota</taxon>
        <taxon>Fungi</taxon>
        <taxon>Dikarya</taxon>
        <taxon>Ascomycota</taxon>
        <taxon>Pezizomycotina</taxon>
        <taxon>Sordariomycetes</taxon>
        <taxon>Xylariomycetidae</taxon>
        <taxon>Xylariales</taxon>
        <taxon>Xylariaceae</taxon>
        <taxon>Xylaria</taxon>
    </lineage>
</organism>
<sequence>MPPKAAPKAAPKAENGELSETEKGVLSMAWQCFESEPKIDYDKLASLGGYTNIGSVMNIVRGAKKKLILDAVAAAGNNRQASASTSKAAQPKKRATAAKGKGKRKADDADNDDDSDALPAKKTKKTPAKSTAKKGKLASVNDEAEEDKEISDAEEDNDDDGEI</sequence>
<evidence type="ECO:0000256" key="1">
    <source>
        <dbReference type="SAM" id="MobiDB-lite"/>
    </source>
</evidence>
<gene>
    <name evidence="2" type="ORF">E0Z10_g9867</name>
</gene>
<accession>A0A4Z0YHZ5</accession>